<evidence type="ECO:0000256" key="1">
    <source>
        <dbReference type="SAM" id="MobiDB-lite"/>
    </source>
</evidence>
<comment type="caution">
    <text evidence="2">The sequence shown here is derived from an EMBL/GenBank/DDBJ whole genome shotgun (WGS) entry which is preliminary data.</text>
</comment>
<organism evidence="2 3">
    <name type="scientific">Piscirickettsia litoralis</name>
    <dbReference type="NCBI Taxonomy" id="1891921"/>
    <lineage>
        <taxon>Bacteria</taxon>
        <taxon>Pseudomonadati</taxon>
        <taxon>Pseudomonadota</taxon>
        <taxon>Gammaproteobacteria</taxon>
        <taxon>Thiotrichales</taxon>
        <taxon>Piscirickettsiaceae</taxon>
        <taxon>Piscirickettsia</taxon>
    </lineage>
</organism>
<dbReference type="EMBL" id="MDTU01000001">
    <property type="protein sequence ID" value="ODN43867.1"/>
    <property type="molecule type" value="Genomic_DNA"/>
</dbReference>
<accession>A0ABX3A6K9</accession>
<protein>
    <submittedName>
        <fullName evidence="2">Uncharacterized protein</fullName>
    </submittedName>
</protein>
<feature type="region of interest" description="Disordered" evidence="1">
    <location>
        <begin position="21"/>
        <end position="47"/>
    </location>
</feature>
<reference evidence="2 3" key="1">
    <citation type="submission" date="2016-08" db="EMBL/GenBank/DDBJ databases">
        <title>Draft genome sequence of Candidatus Piscirickettsia litoralis, from seawater.</title>
        <authorList>
            <person name="Wan X."/>
            <person name="Lee A.J."/>
            <person name="Hou S."/>
            <person name="Donachie S.P."/>
        </authorList>
    </citation>
    <scope>NUCLEOTIDE SEQUENCE [LARGE SCALE GENOMIC DNA]</scope>
    <source>
        <strain evidence="2 3">Y2</strain>
    </source>
</reference>
<feature type="compositionally biased region" description="Basic and acidic residues" evidence="1">
    <location>
        <begin position="31"/>
        <end position="44"/>
    </location>
</feature>
<dbReference type="Proteomes" id="UP000094329">
    <property type="component" value="Unassembled WGS sequence"/>
</dbReference>
<gene>
    <name evidence="2" type="ORF">BGC07_14445</name>
</gene>
<dbReference type="RefSeq" id="WP_069313663.1">
    <property type="nucleotide sequence ID" value="NZ_MDTU01000001.1"/>
</dbReference>
<evidence type="ECO:0000313" key="2">
    <source>
        <dbReference type="EMBL" id="ODN43867.1"/>
    </source>
</evidence>
<keyword evidence="3" id="KW-1185">Reference proteome</keyword>
<sequence>MESADAFGPFTLIAKQVDAFKSHPNPKFKGGKGDAEKNKKDQERYQNSVTRYKQLIKTFKKLMAKAKGCDPVENEKIREDKNFYVLLDRMKQLSSALALFKNDAVKSEKQADLNRCKSLRELCYVVSSHYDFSARSSTSSARKLADFLNKKENQALAQQISPTGKKISKRRIRAFALGQEEVSANKMSQDKKNKEYFSYGNKENRNNDNHRNSPKYRIKKVII</sequence>
<name>A0ABX3A6K9_9GAMM</name>
<proteinExistence type="predicted"/>
<evidence type="ECO:0000313" key="3">
    <source>
        <dbReference type="Proteomes" id="UP000094329"/>
    </source>
</evidence>